<evidence type="ECO:0000313" key="2">
    <source>
        <dbReference type="EMBL" id="JAI59421.1"/>
    </source>
</evidence>
<protein>
    <submittedName>
        <fullName evidence="2">Uncharacterized protein</fullName>
    </submittedName>
</protein>
<name>A0A0P4VUF8_SCYOL</name>
<dbReference type="PANTHER" id="PTHR45688">
    <property type="match status" value="1"/>
</dbReference>
<dbReference type="SUPFAM" id="SSF53383">
    <property type="entry name" value="PLP-dependent transferases"/>
    <property type="match status" value="1"/>
</dbReference>
<dbReference type="EMBL" id="GDRN01096034">
    <property type="protein sequence ID" value="JAI59421.1"/>
    <property type="molecule type" value="Transcribed_RNA"/>
</dbReference>
<organism evidence="2">
    <name type="scientific">Scylla olivacea</name>
    <name type="common">Orange mud crab</name>
    <name type="synonym">Cancer olivacea</name>
    <dbReference type="NCBI Taxonomy" id="85551"/>
    <lineage>
        <taxon>Eukaryota</taxon>
        <taxon>Metazoa</taxon>
        <taxon>Ecdysozoa</taxon>
        <taxon>Arthropoda</taxon>
        <taxon>Crustacea</taxon>
        <taxon>Multicrustacea</taxon>
        <taxon>Malacostraca</taxon>
        <taxon>Eumalacostraca</taxon>
        <taxon>Eucarida</taxon>
        <taxon>Decapoda</taxon>
        <taxon>Pleocyemata</taxon>
        <taxon>Brachyura</taxon>
        <taxon>Eubrachyura</taxon>
        <taxon>Portunoidea</taxon>
        <taxon>Portunidae</taxon>
        <taxon>Portuninae</taxon>
        <taxon>Scylla</taxon>
    </lineage>
</organism>
<proteinExistence type="inferred from homology"/>
<reference evidence="2" key="1">
    <citation type="submission" date="2015-09" db="EMBL/GenBank/DDBJ databases">
        <title>Scylla olivacea transcriptome.</title>
        <authorList>
            <person name="Ikhwanuddin M."/>
        </authorList>
    </citation>
    <scope>NUCLEOTIDE SEQUENCE</scope>
</reference>
<dbReference type="InterPro" id="IPR015421">
    <property type="entry name" value="PyrdxlP-dep_Trfase_major"/>
</dbReference>
<dbReference type="InterPro" id="IPR015422">
    <property type="entry name" value="PyrdxlP-dep_Trfase_small"/>
</dbReference>
<comment type="similarity">
    <text evidence="1">Belongs to the class-III pyridoxal-phosphate-dependent aminotransferase family.</text>
</comment>
<dbReference type="Gene3D" id="3.40.640.10">
    <property type="entry name" value="Type I PLP-dependent aspartate aminotransferase-like (Major domain)"/>
    <property type="match status" value="1"/>
</dbReference>
<dbReference type="GO" id="GO:0005739">
    <property type="term" value="C:mitochondrion"/>
    <property type="evidence" value="ECO:0007669"/>
    <property type="project" value="TreeGrafter"/>
</dbReference>
<evidence type="ECO:0000256" key="1">
    <source>
        <dbReference type="ARBA" id="ARBA00008954"/>
    </source>
</evidence>
<accession>A0A0P4VUF8</accession>
<dbReference type="Gene3D" id="3.90.1150.10">
    <property type="entry name" value="Aspartate Aminotransferase, domain 1"/>
    <property type="match status" value="1"/>
</dbReference>
<dbReference type="AlphaFoldDB" id="A0A0P4VUF8"/>
<dbReference type="InterPro" id="IPR015424">
    <property type="entry name" value="PyrdxlP-dep_Trfase"/>
</dbReference>
<dbReference type="PANTHER" id="PTHR45688:SF6">
    <property type="entry name" value="5-PHOSPHOHYDROXY-L-LYSINE PHOSPHO-LYASE"/>
    <property type="match status" value="1"/>
</dbReference>
<sequence>MTAYARYLTPGDPMEMCKPYRPGSGCRHTSKSFRLQNLQQDHRPLKIVRASHQYMYDNTNSEYIDCVNFVSHVGHCHPSVVRAAYVTNNLDAVTPGWDIDWGEPTYPQQLRRTLPEYLDTFLFCNSGCASHTPAWVTVWSILAITIRCAANKRRIITIYIFLTDLRRWTCHCSCPNCTRAARRLW</sequence>